<gene>
    <name evidence="1" type="ORF">EDC54_1214</name>
</gene>
<proteinExistence type="predicted"/>
<accession>A0A4R3VCJ1</accession>
<dbReference type="RefSeq" id="WP_196238472.1">
    <property type="nucleotide sequence ID" value="NZ_JAWIZJ010000010.1"/>
</dbReference>
<sequence length="62" mass="7086">MFIAQDGTVKMKGNSSVKAQLDNGLIRIPRGQKDDFVFRRAGENKLIGIDRENTFKVYELQK</sequence>
<organism evidence="1 2">
    <name type="scientific">Samsonia erythrinae</name>
    <dbReference type="NCBI Taxonomy" id="160434"/>
    <lineage>
        <taxon>Bacteria</taxon>
        <taxon>Pseudomonadati</taxon>
        <taxon>Pseudomonadota</taxon>
        <taxon>Gammaproteobacteria</taxon>
        <taxon>Enterobacterales</taxon>
        <taxon>Pectobacteriaceae</taxon>
        <taxon>Samsonia</taxon>
    </lineage>
</organism>
<protein>
    <submittedName>
        <fullName evidence="1">Uncharacterized protein</fullName>
    </submittedName>
</protein>
<dbReference type="EMBL" id="SMBY01000021">
    <property type="protein sequence ID" value="TCV01279.1"/>
    <property type="molecule type" value="Genomic_DNA"/>
</dbReference>
<dbReference type="Proteomes" id="UP000295433">
    <property type="component" value="Unassembled WGS sequence"/>
</dbReference>
<name>A0A4R3VCJ1_9GAMM</name>
<dbReference type="AlphaFoldDB" id="A0A4R3VCJ1"/>
<evidence type="ECO:0000313" key="2">
    <source>
        <dbReference type="Proteomes" id="UP000295433"/>
    </source>
</evidence>
<reference evidence="1 2" key="1">
    <citation type="submission" date="2019-03" db="EMBL/GenBank/DDBJ databases">
        <title>Genomic Encyclopedia of Type Strains, Phase IV (KMG-IV): sequencing the most valuable type-strain genomes for metagenomic binning, comparative biology and taxonomic classification.</title>
        <authorList>
            <person name="Goeker M."/>
        </authorList>
    </citation>
    <scope>NUCLEOTIDE SEQUENCE [LARGE SCALE GENOMIC DNA]</scope>
    <source>
        <strain evidence="1 2">DSM 16730</strain>
    </source>
</reference>
<keyword evidence="2" id="KW-1185">Reference proteome</keyword>
<comment type="caution">
    <text evidence="1">The sequence shown here is derived from an EMBL/GenBank/DDBJ whole genome shotgun (WGS) entry which is preliminary data.</text>
</comment>
<evidence type="ECO:0000313" key="1">
    <source>
        <dbReference type="EMBL" id="TCV01279.1"/>
    </source>
</evidence>